<comment type="subcellular location">
    <subcellularLocation>
        <location evidence="1">Nucleus</location>
    </subcellularLocation>
</comment>
<dbReference type="GO" id="GO:0006351">
    <property type="term" value="P:DNA-templated transcription"/>
    <property type="evidence" value="ECO:0007669"/>
    <property type="project" value="InterPro"/>
</dbReference>
<dbReference type="InterPro" id="IPR050815">
    <property type="entry name" value="TF_fung"/>
</dbReference>
<dbReference type="CDD" id="cd00067">
    <property type="entry name" value="GAL4"/>
    <property type="match status" value="1"/>
</dbReference>
<evidence type="ECO:0000256" key="4">
    <source>
        <dbReference type="ARBA" id="ARBA00023163"/>
    </source>
</evidence>
<feature type="compositionally biased region" description="Basic and acidic residues" evidence="6">
    <location>
        <begin position="161"/>
        <end position="176"/>
    </location>
</feature>
<dbReference type="GO" id="GO:0003677">
    <property type="term" value="F:DNA binding"/>
    <property type="evidence" value="ECO:0007669"/>
    <property type="project" value="InterPro"/>
</dbReference>
<dbReference type="OrthoDB" id="5426798at2759"/>
<accession>A0A507AHW7</accession>
<name>A0A507AHW7_9PEZI</name>
<dbReference type="GO" id="GO:0008270">
    <property type="term" value="F:zinc ion binding"/>
    <property type="evidence" value="ECO:0007669"/>
    <property type="project" value="InterPro"/>
</dbReference>
<feature type="domain" description="Zn(2)-C6 fungal-type" evidence="7">
    <location>
        <begin position="276"/>
        <end position="306"/>
    </location>
</feature>
<dbReference type="PROSITE" id="PS00463">
    <property type="entry name" value="ZN2_CY6_FUNGAL_1"/>
    <property type="match status" value="1"/>
</dbReference>
<dbReference type="InterPro" id="IPR007219">
    <property type="entry name" value="XnlR_reg_dom"/>
</dbReference>
<dbReference type="GO" id="GO:0005634">
    <property type="term" value="C:nucleus"/>
    <property type="evidence" value="ECO:0007669"/>
    <property type="project" value="UniProtKB-SubCell"/>
</dbReference>
<feature type="compositionally biased region" description="Low complexity" evidence="6">
    <location>
        <begin position="70"/>
        <end position="87"/>
    </location>
</feature>
<sequence length="952" mass="102521">MSSAPSTDEAQGRRESSQAAPRQQLPSLSSLLGQLGAPRPLHSPLSERPAAYSTSSPLDRPQGGAAPERSFSSSSYFPPSAASSSSSQPRTTAFDAPRFDERGTFPSLSRTPFPGPLSPRGREPDYHRPEPQSDYRPGSQWSTPNEYSLGSREPSGSFRPPPDRYSPHMHAPKPEQDGGMYSSHPRPHHVSGTLPPTPTSTAASEGIPAKDGLGPKIWTGSQFLPRFVRAAEVPGEGLCYFYDDGSHCKTVIDGEPVNAHWGVTKAGKPRKRLAIACITCREKKIKCDPDYPRCVQCEKFGRICKFKNAPRGTHNISPSTPPAEAESSRRMGSFMRPPPGSPRPGSTSSASVSPRTTLRPASPENLGGPPKRMRIGYEQFPPPLGGAGEVGAQRPSLGHPSELPRTGGLPLPWQQQQQQHHYQQPPPRPELPRLHEDVLARAWHTDPYVSDPQSVSTTVASFFVHMDSAALRFLPDRAFKSWLQTSAAAHNRKSSEDTMLVYSILALGVALSAGNAEAGAGSATTTAGEQSSIAYEYAQVARYAMDRAKLSIQLVQARLVLSLYYSSTSYTGAADDMLSGAISAASSLQLNVEFEKSPDASMDSFPYGLNRHGYAECRRRTFWACFLLERLGGAFPVRPSIINTEDIFLRLPCDTSSFEEQAEAATPPFEPNFSAVQQRQGSGAPVGVMGYLVQIAAIWGDVMACAHRVANRAGTYSDFDFIKFHHLIISRLEDWNSSLPARLVYSAAAGAGLAAEDRGCFVAMHLAYHMTVIKLHRHVHARFLTSAASRAQYSRAACTHAHKLLDLWCSNAGSNTTPAPPFAAAALLEAADVCSAEGAMADLPQLLDSLVPAQAGADAVAGVWGGEAGVFAAALRERADRLARALEQHLEPGFASAPGAGPGAVHGVRVYQEKDGGGRGVAPGWRWQVLEPIEGRFPREMDCVYTGVGPYA</sequence>
<evidence type="ECO:0000256" key="5">
    <source>
        <dbReference type="ARBA" id="ARBA00023242"/>
    </source>
</evidence>
<dbReference type="GeneID" id="41976555"/>
<dbReference type="GO" id="GO:0000981">
    <property type="term" value="F:DNA-binding transcription factor activity, RNA polymerase II-specific"/>
    <property type="evidence" value="ECO:0007669"/>
    <property type="project" value="InterPro"/>
</dbReference>
<dbReference type="InterPro" id="IPR001138">
    <property type="entry name" value="Zn2Cys6_DnaBD"/>
</dbReference>
<dbReference type="Pfam" id="PF04082">
    <property type="entry name" value="Fungal_trans"/>
    <property type="match status" value="1"/>
</dbReference>
<keyword evidence="9" id="KW-1185">Reference proteome</keyword>
<dbReference type="AlphaFoldDB" id="A0A507AHW7"/>
<dbReference type="SUPFAM" id="SSF57701">
    <property type="entry name" value="Zn2/Cys6 DNA-binding domain"/>
    <property type="match status" value="1"/>
</dbReference>
<evidence type="ECO:0000256" key="2">
    <source>
        <dbReference type="ARBA" id="ARBA00022723"/>
    </source>
</evidence>
<keyword evidence="5" id="KW-0539">Nucleus</keyword>
<feature type="compositionally biased region" description="Low complexity" evidence="6">
    <location>
        <begin position="410"/>
        <end position="423"/>
    </location>
</feature>
<dbReference type="Pfam" id="PF00172">
    <property type="entry name" value="Zn_clus"/>
    <property type="match status" value="1"/>
</dbReference>
<keyword evidence="2" id="KW-0479">Metal-binding</keyword>
<dbReference type="CDD" id="cd12148">
    <property type="entry name" value="fungal_TF_MHR"/>
    <property type="match status" value="1"/>
</dbReference>
<dbReference type="PANTHER" id="PTHR47338:SF11">
    <property type="entry name" value="ZN(II)2CYS6 TRANSCRIPTION FACTOR (EUROFUNG)"/>
    <property type="match status" value="1"/>
</dbReference>
<dbReference type="InParanoid" id="A0A507AHW7"/>
<feature type="compositionally biased region" description="Low complexity" evidence="6">
    <location>
        <begin position="23"/>
        <end position="36"/>
    </location>
</feature>
<dbReference type="RefSeq" id="XP_030991346.1">
    <property type="nucleotide sequence ID" value="XM_031144037.1"/>
</dbReference>
<gene>
    <name evidence="8" type="ORF">E0L32_009108</name>
</gene>
<dbReference type="Gene3D" id="4.10.240.10">
    <property type="entry name" value="Zn(2)-C6 fungal-type DNA-binding domain"/>
    <property type="match status" value="1"/>
</dbReference>
<feature type="compositionally biased region" description="Polar residues" evidence="6">
    <location>
        <begin position="139"/>
        <end position="148"/>
    </location>
</feature>
<organism evidence="8 9">
    <name type="scientific">Thyridium curvatum</name>
    <dbReference type="NCBI Taxonomy" id="1093900"/>
    <lineage>
        <taxon>Eukaryota</taxon>
        <taxon>Fungi</taxon>
        <taxon>Dikarya</taxon>
        <taxon>Ascomycota</taxon>
        <taxon>Pezizomycotina</taxon>
        <taxon>Sordariomycetes</taxon>
        <taxon>Sordariomycetidae</taxon>
        <taxon>Thyridiales</taxon>
        <taxon>Thyridiaceae</taxon>
        <taxon>Thyridium</taxon>
    </lineage>
</organism>
<keyword evidence="3" id="KW-0805">Transcription regulation</keyword>
<evidence type="ECO:0000313" key="9">
    <source>
        <dbReference type="Proteomes" id="UP000319257"/>
    </source>
</evidence>
<protein>
    <recommendedName>
        <fullName evidence="7">Zn(2)-C6 fungal-type domain-containing protein</fullName>
    </recommendedName>
</protein>
<evidence type="ECO:0000256" key="3">
    <source>
        <dbReference type="ARBA" id="ARBA00023015"/>
    </source>
</evidence>
<dbReference type="PANTHER" id="PTHR47338">
    <property type="entry name" value="ZN(II)2CYS6 TRANSCRIPTION FACTOR (EUROFUNG)-RELATED"/>
    <property type="match status" value="1"/>
</dbReference>
<reference evidence="8 9" key="1">
    <citation type="submission" date="2019-06" db="EMBL/GenBank/DDBJ databases">
        <title>Draft genome sequence of the filamentous fungus Phialemoniopsis curvata isolated from diesel fuel.</title>
        <authorList>
            <person name="Varaljay V.A."/>
            <person name="Lyon W.J."/>
            <person name="Crouch A.L."/>
            <person name="Drake C.E."/>
            <person name="Hollomon J.M."/>
            <person name="Nadeau L.J."/>
            <person name="Nunn H.S."/>
            <person name="Stevenson B.S."/>
            <person name="Bojanowski C.L."/>
            <person name="Crookes-Goodson W.J."/>
        </authorList>
    </citation>
    <scope>NUCLEOTIDE SEQUENCE [LARGE SCALE GENOMIC DNA]</scope>
    <source>
        <strain evidence="8 9">D216</strain>
    </source>
</reference>
<feature type="compositionally biased region" description="Low complexity" evidence="6">
    <location>
        <begin position="343"/>
        <end position="357"/>
    </location>
</feature>
<dbReference type="STRING" id="1093900.A0A507AHW7"/>
<dbReference type="Proteomes" id="UP000319257">
    <property type="component" value="Unassembled WGS sequence"/>
</dbReference>
<evidence type="ECO:0000256" key="1">
    <source>
        <dbReference type="ARBA" id="ARBA00004123"/>
    </source>
</evidence>
<keyword evidence="4" id="KW-0804">Transcription</keyword>
<evidence type="ECO:0000313" key="8">
    <source>
        <dbReference type="EMBL" id="TPX09635.1"/>
    </source>
</evidence>
<dbReference type="EMBL" id="SKBQ01000064">
    <property type="protein sequence ID" value="TPX09635.1"/>
    <property type="molecule type" value="Genomic_DNA"/>
</dbReference>
<evidence type="ECO:0000259" key="7">
    <source>
        <dbReference type="PROSITE" id="PS50048"/>
    </source>
</evidence>
<dbReference type="InterPro" id="IPR036864">
    <property type="entry name" value="Zn2-C6_fun-type_DNA-bd_sf"/>
</dbReference>
<comment type="caution">
    <text evidence="8">The sequence shown here is derived from an EMBL/GenBank/DDBJ whole genome shotgun (WGS) entry which is preliminary data.</text>
</comment>
<proteinExistence type="predicted"/>
<dbReference type="SMART" id="SM00066">
    <property type="entry name" value="GAL4"/>
    <property type="match status" value="1"/>
</dbReference>
<feature type="region of interest" description="Disordered" evidence="6">
    <location>
        <begin position="310"/>
        <end position="432"/>
    </location>
</feature>
<dbReference type="PROSITE" id="PS50048">
    <property type="entry name" value="ZN2_CY6_FUNGAL_2"/>
    <property type="match status" value="1"/>
</dbReference>
<feature type="compositionally biased region" description="Basic and acidic residues" evidence="6">
    <location>
        <begin position="120"/>
        <end position="133"/>
    </location>
</feature>
<evidence type="ECO:0000256" key="6">
    <source>
        <dbReference type="SAM" id="MobiDB-lite"/>
    </source>
</evidence>
<feature type="region of interest" description="Disordered" evidence="6">
    <location>
        <begin position="1"/>
        <end position="214"/>
    </location>
</feature>